<evidence type="ECO:0000256" key="1">
    <source>
        <dbReference type="ARBA" id="ARBA00022908"/>
    </source>
</evidence>
<dbReference type="PANTHER" id="PTHR30349:SF91">
    <property type="entry name" value="INTA PROTEIN"/>
    <property type="match status" value="1"/>
</dbReference>
<comment type="caution">
    <text evidence="8">The sequence shown here is derived from an EMBL/GenBank/DDBJ whole genome shotgun (WGS) entry which is preliminary data.</text>
</comment>
<dbReference type="Gene3D" id="1.10.443.10">
    <property type="entry name" value="Intergrase catalytic core"/>
    <property type="match status" value="1"/>
</dbReference>
<protein>
    <submittedName>
        <fullName evidence="8">Site-specific integrase</fullName>
    </submittedName>
</protein>
<evidence type="ECO:0000259" key="6">
    <source>
        <dbReference type="PROSITE" id="PS51898"/>
    </source>
</evidence>
<dbReference type="EMBL" id="NJNR01000013">
    <property type="protein sequence ID" value="RDX09697.1"/>
    <property type="molecule type" value="Genomic_DNA"/>
</dbReference>
<dbReference type="GO" id="GO:0006310">
    <property type="term" value="P:DNA recombination"/>
    <property type="evidence" value="ECO:0007669"/>
    <property type="project" value="UniProtKB-KW"/>
</dbReference>
<dbReference type="InterPro" id="IPR011010">
    <property type="entry name" value="DNA_brk_join_enz"/>
</dbReference>
<evidence type="ECO:0000256" key="4">
    <source>
        <dbReference type="PROSITE-ProRule" id="PRU01248"/>
    </source>
</evidence>
<dbReference type="Proteomes" id="UP000257074">
    <property type="component" value="Unassembled WGS sequence"/>
</dbReference>
<dbReference type="RefSeq" id="WP_106641931.1">
    <property type="nucleotide sequence ID" value="NZ_JADMSF010000010.1"/>
</dbReference>
<reference evidence="8 9" key="1">
    <citation type="journal article" date="2017" name="Anaerobe">
        <title>Quantification, isolation and characterization of Bifidobacterium from the vaginal microbiomes of reproductive aged women.</title>
        <authorList>
            <person name="Freitas A.C."/>
            <person name="Hill J.E."/>
        </authorList>
    </citation>
    <scope>NUCLEOTIDE SEQUENCE [LARGE SCALE GENOMIC DNA]</scope>
    <source>
        <strain evidence="8 9">N6D05</strain>
    </source>
</reference>
<dbReference type="InterPro" id="IPR013762">
    <property type="entry name" value="Integrase-like_cat_sf"/>
</dbReference>
<dbReference type="InterPro" id="IPR050090">
    <property type="entry name" value="Tyrosine_recombinase_XerCD"/>
</dbReference>
<keyword evidence="3" id="KW-0233">DNA recombination</keyword>
<dbReference type="AlphaFoldDB" id="A0A3D8U098"/>
<dbReference type="PROSITE" id="PS51898">
    <property type="entry name" value="TYR_RECOMBINASE"/>
    <property type="match status" value="1"/>
</dbReference>
<evidence type="ECO:0000256" key="2">
    <source>
        <dbReference type="ARBA" id="ARBA00023125"/>
    </source>
</evidence>
<feature type="region of interest" description="Disordered" evidence="5">
    <location>
        <begin position="1"/>
        <end position="62"/>
    </location>
</feature>
<evidence type="ECO:0000313" key="8">
    <source>
        <dbReference type="EMBL" id="RDX09697.1"/>
    </source>
</evidence>
<dbReference type="InterPro" id="IPR002104">
    <property type="entry name" value="Integrase_catalytic"/>
</dbReference>
<dbReference type="InterPro" id="IPR044068">
    <property type="entry name" value="CB"/>
</dbReference>
<organism evidence="8 9">
    <name type="scientific">Bifidobacterium longum</name>
    <dbReference type="NCBI Taxonomy" id="216816"/>
    <lineage>
        <taxon>Bacteria</taxon>
        <taxon>Bacillati</taxon>
        <taxon>Actinomycetota</taxon>
        <taxon>Actinomycetes</taxon>
        <taxon>Bifidobacteriales</taxon>
        <taxon>Bifidobacteriaceae</taxon>
        <taxon>Bifidobacterium</taxon>
    </lineage>
</organism>
<accession>A0A3D8U098</accession>
<dbReference type="PROSITE" id="PS51900">
    <property type="entry name" value="CB"/>
    <property type="match status" value="1"/>
</dbReference>
<dbReference type="InterPro" id="IPR004107">
    <property type="entry name" value="Integrase_SAM-like_N"/>
</dbReference>
<dbReference type="Gene3D" id="1.10.150.130">
    <property type="match status" value="1"/>
</dbReference>
<feature type="domain" description="Tyr recombinase" evidence="6">
    <location>
        <begin position="197"/>
        <end position="403"/>
    </location>
</feature>
<proteinExistence type="predicted"/>
<sequence>MMPAQNQTTTSKTPPRRPRGSGSEWQDQRGTWHARKEIAPNPRTGKRRMVEAQAPTKTAARQRLQEKIKRLQREGDMPLAGTPTLDEWMERWLNTIAPNVKPRTLETYRSDCNTIRSVIGGMRLDRITPATIDGMCAKLAKEHRSKTVHNHYLRLRQVLDAAVRERLIPSNPALAATPPRYESQATQILEPGQPARAAQAALDPKRRKYSHLADTDDDREMWSLMWNIMFETGMREAERFAILPEELATVDGVHGIQIMWELQRFRSDAEVPNWLRSRHYEGCFWLVEPKSKQGNRFVPVSNQTWLGLWALVGRRQCQPGQLIFTREGHPLTNTVERRRWKRSLEDAGLPCVTIRSARHFFSTHLAEAGAPEDARKAMMGHAKISTTAGYTHWSAASLAALADKARQAVGESA</sequence>
<keyword evidence="2 4" id="KW-0238">DNA-binding</keyword>
<evidence type="ECO:0000259" key="7">
    <source>
        <dbReference type="PROSITE" id="PS51900"/>
    </source>
</evidence>
<evidence type="ECO:0000256" key="3">
    <source>
        <dbReference type="ARBA" id="ARBA00023172"/>
    </source>
</evidence>
<dbReference type="Pfam" id="PF00589">
    <property type="entry name" value="Phage_integrase"/>
    <property type="match status" value="1"/>
</dbReference>
<dbReference type="Pfam" id="PF14659">
    <property type="entry name" value="Phage_int_SAM_3"/>
    <property type="match status" value="1"/>
</dbReference>
<dbReference type="PANTHER" id="PTHR30349">
    <property type="entry name" value="PHAGE INTEGRASE-RELATED"/>
    <property type="match status" value="1"/>
</dbReference>
<dbReference type="InterPro" id="IPR010998">
    <property type="entry name" value="Integrase_recombinase_N"/>
</dbReference>
<name>A0A3D8U098_BIFLN</name>
<dbReference type="SUPFAM" id="SSF56349">
    <property type="entry name" value="DNA breaking-rejoining enzymes"/>
    <property type="match status" value="1"/>
</dbReference>
<evidence type="ECO:0000313" key="9">
    <source>
        <dbReference type="Proteomes" id="UP000257074"/>
    </source>
</evidence>
<dbReference type="GO" id="GO:0015074">
    <property type="term" value="P:DNA integration"/>
    <property type="evidence" value="ECO:0007669"/>
    <property type="project" value="UniProtKB-KW"/>
</dbReference>
<gene>
    <name evidence="8" type="ORF">CE169_03535</name>
</gene>
<evidence type="ECO:0000256" key="5">
    <source>
        <dbReference type="SAM" id="MobiDB-lite"/>
    </source>
</evidence>
<dbReference type="GO" id="GO:0003677">
    <property type="term" value="F:DNA binding"/>
    <property type="evidence" value="ECO:0007669"/>
    <property type="project" value="UniProtKB-UniRule"/>
</dbReference>
<feature type="domain" description="Core-binding (CB)" evidence="7">
    <location>
        <begin position="83"/>
        <end position="163"/>
    </location>
</feature>
<keyword evidence="1" id="KW-0229">DNA integration</keyword>